<evidence type="ECO:0000313" key="4">
    <source>
        <dbReference type="Proteomes" id="UP001595993"/>
    </source>
</evidence>
<gene>
    <name evidence="3" type="ORF">ACFO9E_17195</name>
</gene>
<proteinExistence type="predicted"/>
<dbReference type="Pfam" id="PF02384">
    <property type="entry name" value="N6_Mtase"/>
    <property type="match status" value="1"/>
</dbReference>
<organism evidence="3 4">
    <name type="scientific">Streptomyces maoxianensis</name>
    <dbReference type="NCBI Taxonomy" id="1459942"/>
    <lineage>
        <taxon>Bacteria</taxon>
        <taxon>Bacillati</taxon>
        <taxon>Actinomycetota</taxon>
        <taxon>Actinomycetes</taxon>
        <taxon>Kitasatosporales</taxon>
        <taxon>Streptomycetaceae</taxon>
        <taxon>Streptomyces</taxon>
    </lineage>
</organism>
<feature type="compositionally biased region" description="Pro residues" evidence="1">
    <location>
        <begin position="140"/>
        <end position="151"/>
    </location>
</feature>
<evidence type="ECO:0000313" key="3">
    <source>
        <dbReference type="EMBL" id="MFC4609539.1"/>
    </source>
</evidence>
<dbReference type="EMBL" id="JBHSFE010000014">
    <property type="protein sequence ID" value="MFC4609539.1"/>
    <property type="molecule type" value="Genomic_DNA"/>
</dbReference>
<keyword evidence="4" id="KW-1185">Reference proteome</keyword>
<comment type="caution">
    <text evidence="3">The sequence shown here is derived from an EMBL/GenBank/DDBJ whole genome shotgun (WGS) entry which is preliminary data.</text>
</comment>
<dbReference type="RefSeq" id="WP_381196420.1">
    <property type="nucleotide sequence ID" value="NZ_JBHSFE010000014.1"/>
</dbReference>
<evidence type="ECO:0000259" key="2">
    <source>
        <dbReference type="Pfam" id="PF02384"/>
    </source>
</evidence>
<name>A0ABV9GAB1_9ACTN</name>
<feature type="region of interest" description="Disordered" evidence="1">
    <location>
        <begin position="37"/>
        <end position="75"/>
    </location>
</feature>
<dbReference type="Proteomes" id="UP001595993">
    <property type="component" value="Unassembled WGS sequence"/>
</dbReference>
<protein>
    <submittedName>
        <fullName evidence="3">N-6 DNA methylase</fullName>
    </submittedName>
</protein>
<evidence type="ECO:0000256" key="1">
    <source>
        <dbReference type="SAM" id="MobiDB-lite"/>
    </source>
</evidence>
<feature type="compositionally biased region" description="Basic and acidic residues" evidence="1">
    <location>
        <begin position="127"/>
        <end position="136"/>
    </location>
</feature>
<sequence>MLIHAKEYVEEHGGDTSDRFFAGQDANSGSSVMSTMNMGVHGSAPASACARATRSRSRHTRAEGGRGPLRRGAEHPAVLEEDIRAELIETDAIETVIGLARRAAYVDGRDRSAECRGSVRVLSPEAARAEGTEGPRSRRPPAPPGGTPAAP</sequence>
<dbReference type="InterPro" id="IPR003356">
    <property type="entry name" value="DNA_methylase_A-5"/>
</dbReference>
<dbReference type="GO" id="GO:0032259">
    <property type="term" value="P:methylation"/>
    <property type="evidence" value="ECO:0007669"/>
    <property type="project" value="UniProtKB-KW"/>
</dbReference>
<keyword evidence="3" id="KW-0808">Transferase</keyword>
<reference evidence="4" key="1">
    <citation type="journal article" date="2019" name="Int. J. Syst. Evol. Microbiol.">
        <title>The Global Catalogue of Microorganisms (GCM) 10K type strain sequencing project: providing services to taxonomists for standard genome sequencing and annotation.</title>
        <authorList>
            <consortium name="The Broad Institute Genomics Platform"/>
            <consortium name="The Broad Institute Genome Sequencing Center for Infectious Disease"/>
            <person name="Wu L."/>
            <person name="Ma J."/>
        </authorList>
    </citation>
    <scope>NUCLEOTIDE SEQUENCE [LARGE SCALE GENOMIC DNA]</scope>
    <source>
        <strain evidence="4">CGMCC 4.7139</strain>
    </source>
</reference>
<feature type="compositionally biased region" description="Low complexity" evidence="1">
    <location>
        <begin position="43"/>
        <end position="52"/>
    </location>
</feature>
<keyword evidence="3" id="KW-0489">Methyltransferase</keyword>
<feature type="domain" description="DNA methylase adenine-specific" evidence="2">
    <location>
        <begin position="1"/>
        <end position="46"/>
    </location>
</feature>
<accession>A0ABV9GAB1</accession>
<dbReference type="GO" id="GO:0008168">
    <property type="term" value="F:methyltransferase activity"/>
    <property type="evidence" value="ECO:0007669"/>
    <property type="project" value="UniProtKB-KW"/>
</dbReference>
<feature type="region of interest" description="Disordered" evidence="1">
    <location>
        <begin position="107"/>
        <end position="151"/>
    </location>
</feature>